<dbReference type="VEuPathDB" id="FungiDB:ASPGLDRAFT_22753"/>
<dbReference type="GeneID" id="34459477"/>
<name>A0A1L9VVM5_ASPGL</name>
<organism evidence="2 3">
    <name type="scientific">Aspergillus glaucus CBS 516.65</name>
    <dbReference type="NCBI Taxonomy" id="1160497"/>
    <lineage>
        <taxon>Eukaryota</taxon>
        <taxon>Fungi</taxon>
        <taxon>Dikarya</taxon>
        <taxon>Ascomycota</taxon>
        <taxon>Pezizomycotina</taxon>
        <taxon>Eurotiomycetes</taxon>
        <taxon>Eurotiomycetidae</taxon>
        <taxon>Eurotiales</taxon>
        <taxon>Aspergillaceae</taxon>
        <taxon>Aspergillus</taxon>
        <taxon>Aspergillus subgen. Aspergillus</taxon>
    </lineage>
</organism>
<dbReference type="RefSeq" id="XP_022404642.1">
    <property type="nucleotide sequence ID" value="XM_022543216.1"/>
</dbReference>
<feature type="compositionally biased region" description="Low complexity" evidence="1">
    <location>
        <begin position="106"/>
        <end position="115"/>
    </location>
</feature>
<evidence type="ECO:0000313" key="3">
    <source>
        <dbReference type="Proteomes" id="UP000184300"/>
    </source>
</evidence>
<dbReference type="EMBL" id="KV878890">
    <property type="protein sequence ID" value="OJJ87959.1"/>
    <property type="molecule type" value="Genomic_DNA"/>
</dbReference>
<proteinExistence type="predicted"/>
<evidence type="ECO:0000256" key="1">
    <source>
        <dbReference type="SAM" id="MobiDB-lite"/>
    </source>
</evidence>
<accession>A0A1L9VVM5</accession>
<feature type="region of interest" description="Disordered" evidence="1">
    <location>
        <begin position="92"/>
        <end position="136"/>
    </location>
</feature>
<feature type="region of interest" description="Disordered" evidence="1">
    <location>
        <begin position="1"/>
        <end position="45"/>
    </location>
</feature>
<reference evidence="3" key="1">
    <citation type="journal article" date="2017" name="Genome Biol.">
        <title>Comparative genomics reveals high biological diversity and specific adaptations in the industrially and medically important fungal genus Aspergillus.</title>
        <authorList>
            <person name="de Vries R.P."/>
            <person name="Riley R."/>
            <person name="Wiebenga A."/>
            <person name="Aguilar-Osorio G."/>
            <person name="Amillis S."/>
            <person name="Uchima C.A."/>
            <person name="Anderluh G."/>
            <person name="Asadollahi M."/>
            <person name="Askin M."/>
            <person name="Barry K."/>
            <person name="Battaglia E."/>
            <person name="Bayram O."/>
            <person name="Benocci T."/>
            <person name="Braus-Stromeyer S.A."/>
            <person name="Caldana C."/>
            <person name="Canovas D."/>
            <person name="Cerqueira G.C."/>
            <person name="Chen F."/>
            <person name="Chen W."/>
            <person name="Choi C."/>
            <person name="Clum A."/>
            <person name="Dos Santos R.A."/>
            <person name="Damasio A.R."/>
            <person name="Diallinas G."/>
            <person name="Emri T."/>
            <person name="Fekete E."/>
            <person name="Flipphi M."/>
            <person name="Freyberg S."/>
            <person name="Gallo A."/>
            <person name="Gournas C."/>
            <person name="Habgood R."/>
            <person name="Hainaut M."/>
            <person name="Harispe M.L."/>
            <person name="Henrissat B."/>
            <person name="Hilden K.S."/>
            <person name="Hope R."/>
            <person name="Hossain A."/>
            <person name="Karabika E."/>
            <person name="Karaffa L."/>
            <person name="Karanyi Z."/>
            <person name="Krasevec N."/>
            <person name="Kuo A."/>
            <person name="Kusch H."/>
            <person name="LaButti K."/>
            <person name="Lagendijk E.L."/>
            <person name="Lapidus A."/>
            <person name="Levasseur A."/>
            <person name="Lindquist E."/>
            <person name="Lipzen A."/>
            <person name="Logrieco A.F."/>
            <person name="MacCabe A."/>
            <person name="Maekelae M.R."/>
            <person name="Malavazi I."/>
            <person name="Melin P."/>
            <person name="Meyer V."/>
            <person name="Mielnichuk N."/>
            <person name="Miskei M."/>
            <person name="Molnar A.P."/>
            <person name="Mule G."/>
            <person name="Ngan C.Y."/>
            <person name="Orejas M."/>
            <person name="Orosz E."/>
            <person name="Ouedraogo J.P."/>
            <person name="Overkamp K.M."/>
            <person name="Park H.-S."/>
            <person name="Perrone G."/>
            <person name="Piumi F."/>
            <person name="Punt P.J."/>
            <person name="Ram A.F."/>
            <person name="Ramon A."/>
            <person name="Rauscher S."/>
            <person name="Record E."/>
            <person name="Riano-Pachon D.M."/>
            <person name="Robert V."/>
            <person name="Roehrig J."/>
            <person name="Ruller R."/>
            <person name="Salamov A."/>
            <person name="Salih N.S."/>
            <person name="Samson R.A."/>
            <person name="Sandor E."/>
            <person name="Sanguinetti M."/>
            <person name="Schuetze T."/>
            <person name="Sepcic K."/>
            <person name="Shelest E."/>
            <person name="Sherlock G."/>
            <person name="Sophianopoulou V."/>
            <person name="Squina F.M."/>
            <person name="Sun H."/>
            <person name="Susca A."/>
            <person name="Todd R.B."/>
            <person name="Tsang A."/>
            <person name="Unkles S.E."/>
            <person name="van de Wiele N."/>
            <person name="van Rossen-Uffink D."/>
            <person name="Oliveira J.V."/>
            <person name="Vesth T.C."/>
            <person name="Visser J."/>
            <person name="Yu J.-H."/>
            <person name="Zhou M."/>
            <person name="Andersen M.R."/>
            <person name="Archer D.B."/>
            <person name="Baker S.E."/>
            <person name="Benoit I."/>
            <person name="Brakhage A.A."/>
            <person name="Braus G.H."/>
            <person name="Fischer R."/>
            <person name="Frisvad J.C."/>
            <person name="Goldman G.H."/>
            <person name="Houbraken J."/>
            <person name="Oakley B."/>
            <person name="Pocsi I."/>
            <person name="Scazzocchio C."/>
            <person name="Seiboth B."/>
            <person name="vanKuyk P.A."/>
            <person name="Wortman J."/>
            <person name="Dyer P.S."/>
            <person name="Grigoriev I.V."/>
        </authorList>
    </citation>
    <scope>NUCLEOTIDE SEQUENCE [LARGE SCALE GENOMIC DNA]</scope>
    <source>
        <strain evidence="3">CBS 516.65</strain>
    </source>
</reference>
<feature type="compositionally biased region" description="Polar residues" evidence="1">
    <location>
        <begin position="1"/>
        <end position="31"/>
    </location>
</feature>
<gene>
    <name evidence="2" type="ORF">ASPGLDRAFT_22753</name>
</gene>
<dbReference type="AlphaFoldDB" id="A0A1L9VVM5"/>
<dbReference type="Proteomes" id="UP000184300">
    <property type="component" value="Unassembled WGS sequence"/>
</dbReference>
<sequence length="216" mass="24964">MPPKRTTQNSNAEQTNNRVPDNPHITNTTEPPQVERTQERDLRNATIPEIDTAIERAQEKEIRRIKLQELQEIEQRLRQQDHIPFHEMINAHPSEPSAPASEIDFPTRPSTPSTSVSARTESTHFKKPPPSIQNVSTFNASGNKELETFMNKLTNHFEMYHDYFALNEKGKIATAAAFLSNDLINRWMRERKSNPDATWETFQAFCQRETADPRLQ</sequence>
<keyword evidence="3" id="KW-1185">Reference proteome</keyword>
<evidence type="ECO:0000313" key="2">
    <source>
        <dbReference type="EMBL" id="OJJ87959.1"/>
    </source>
</evidence>
<protein>
    <submittedName>
        <fullName evidence="2">Uncharacterized protein</fullName>
    </submittedName>
</protein>